<reference evidence="1 2" key="1">
    <citation type="submission" date="2017-11" db="EMBL/GenBank/DDBJ databases">
        <title>De-novo sequencing of pomegranate (Punica granatum L.) genome.</title>
        <authorList>
            <person name="Akparov Z."/>
            <person name="Amiraslanov A."/>
            <person name="Hajiyeva S."/>
            <person name="Abbasov M."/>
            <person name="Kaur K."/>
            <person name="Hamwieh A."/>
            <person name="Solovyev V."/>
            <person name="Salamov A."/>
            <person name="Braich B."/>
            <person name="Kosarev P."/>
            <person name="Mahmoud A."/>
            <person name="Hajiyev E."/>
            <person name="Babayeva S."/>
            <person name="Izzatullayeva V."/>
            <person name="Mammadov A."/>
            <person name="Mammadov A."/>
            <person name="Sharifova S."/>
            <person name="Ojaghi J."/>
            <person name="Eynullazada K."/>
            <person name="Bayramov B."/>
            <person name="Abdulazimova A."/>
            <person name="Shahmuradov I."/>
        </authorList>
    </citation>
    <scope>NUCLEOTIDE SEQUENCE [LARGE SCALE GENOMIC DNA]</scope>
    <source>
        <strain evidence="2">cv. AG2017</strain>
        <tissue evidence="1">Leaf</tissue>
    </source>
</reference>
<comment type="caution">
    <text evidence="1">The sequence shown here is derived from an EMBL/GenBank/DDBJ whole genome shotgun (WGS) entry which is preliminary data.</text>
</comment>
<dbReference type="AlphaFoldDB" id="A0A2I0IT86"/>
<dbReference type="Proteomes" id="UP000233551">
    <property type="component" value="Unassembled WGS sequence"/>
</dbReference>
<accession>A0A2I0IT86</accession>
<dbReference type="EMBL" id="PGOL01002531">
    <property type="protein sequence ID" value="PKI47219.1"/>
    <property type="molecule type" value="Genomic_DNA"/>
</dbReference>
<keyword evidence="2" id="KW-1185">Reference proteome</keyword>
<name>A0A2I0IT86_PUNGR</name>
<gene>
    <name evidence="1" type="ORF">CRG98_032356</name>
</gene>
<protein>
    <submittedName>
        <fullName evidence="1">Uncharacterized protein</fullName>
    </submittedName>
</protein>
<evidence type="ECO:0000313" key="1">
    <source>
        <dbReference type="EMBL" id="PKI47219.1"/>
    </source>
</evidence>
<sequence>MVVGSHRNIRFIPGEESSSHARNRRTISNNVWCGCCLPLKGNLFDGLQGNLLQPKLNWAG</sequence>
<organism evidence="1 2">
    <name type="scientific">Punica granatum</name>
    <name type="common">Pomegranate</name>
    <dbReference type="NCBI Taxonomy" id="22663"/>
    <lineage>
        <taxon>Eukaryota</taxon>
        <taxon>Viridiplantae</taxon>
        <taxon>Streptophyta</taxon>
        <taxon>Embryophyta</taxon>
        <taxon>Tracheophyta</taxon>
        <taxon>Spermatophyta</taxon>
        <taxon>Magnoliopsida</taxon>
        <taxon>eudicotyledons</taxon>
        <taxon>Gunneridae</taxon>
        <taxon>Pentapetalae</taxon>
        <taxon>rosids</taxon>
        <taxon>malvids</taxon>
        <taxon>Myrtales</taxon>
        <taxon>Lythraceae</taxon>
        <taxon>Punica</taxon>
    </lineage>
</organism>
<evidence type="ECO:0000313" key="2">
    <source>
        <dbReference type="Proteomes" id="UP000233551"/>
    </source>
</evidence>
<proteinExistence type="predicted"/>